<accession>A0A5B7CNN6</accession>
<proteinExistence type="predicted"/>
<dbReference type="Proteomes" id="UP000324222">
    <property type="component" value="Unassembled WGS sequence"/>
</dbReference>
<gene>
    <name evidence="1" type="ORF">E2C01_003975</name>
</gene>
<keyword evidence="2" id="KW-1185">Reference proteome</keyword>
<evidence type="ECO:0000313" key="1">
    <source>
        <dbReference type="EMBL" id="MPC11312.1"/>
    </source>
</evidence>
<name>A0A5B7CNN6_PORTR</name>
<dbReference type="EMBL" id="VSRR010000157">
    <property type="protein sequence ID" value="MPC11312.1"/>
    <property type="molecule type" value="Genomic_DNA"/>
</dbReference>
<sequence length="91" mass="9816">MGEESRVPVHVNDIIKVAQTVKVNPEDTIVKLLVLDRHTLRNPASESIEVNVAVGAREVIAAHHLQVFGCLAVHVDSCRVTAIGVESLLMG</sequence>
<evidence type="ECO:0000313" key="2">
    <source>
        <dbReference type="Proteomes" id="UP000324222"/>
    </source>
</evidence>
<organism evidence="1 2">
    <name type="scientific">Portunus trituberculatus</name>
    <name type="common">Swimming crab</name>
    <name type="synonym">Neptunus trituberculatus</name>
    <dbReference type="NCBI Taxonomy" id="210409"/>
    <lineage>
        <taxon>Eukaryota</taxon>
        <taxon>Metazoa</taxon>
        <taxon>Ecdysozoa</taxon>
        <taxon>Arthropoda</taxon>
        <taxon>Crustacea</taxon>
        <taxon>Multicrustacea</taxon>
        <taxon>Malacostraca</taxon>
        <taxon>Eumalacostraca</taxon>
        <taxon>Eucarida</taxon>
        <taxon>Decapoda</taxon>
        <taxon>Pleocyemata</taxon>
        <taxon>Brachyura</taxon>
        <taxon>Eubrachyura</taxon>
        <taxon>Portunoidea</taxon>
        <taxon>Portunidae</taxon>
        <taxon>Portuninae</taxon>
        <taxon>Portunus</taxon>
    </lineage>
</organism>
<protein>
    <submittedName>
        <fullName evidence="1">Uncharacterized protein</fullName>
    </submittedName>
</protein>
<dbReference type="AlphaFoldDB" id="A0A5B7CNN6"/>
<reference evidence="1 2" key="1">
    <citation type="submission" date="2019-05" db="EMBL/GenBank/DDBJ databases">
        <title>Another draft genome of Portunus trituberculatus and its Hox gene families provides insights of decapod evolution.</title>
        <authorList>
            <person name="Jeong J.-H."/>
            <person name="Song I."/>
            <person name="Kim S."/>
            <person name="Choi T."/>
            <person name="Kim D."/>
            <person name="Ryu S."/>
            <person name="Kim W."/>
        </authorList>
    </citation>
    <scope>NUCLEOTIDE SEQUENCE [LARGE SCALE GENOMIC DNA]</scope>
    <source>
        <tissue evidence="1">Muscle</tissue>
    </source>
</reference>
<comment type="caution">
    <text evidence="1">The sequence shown here is derived from an EMBL/GenBank/DDBJ whole genome shotgun (WGS) entry which is preliminary data.</text>
</comment>